<gene>
    <name evidence="2" type="ORF">SAMN05216360_115142</name>
</gene>
<protein>
    <submittedName>
        <fullName evidence="2">Uncharacterized protein</fullName>
    </submittedName>
</protein>
<dbReference type="AlphaFoldDB" id="A0A1H0H8G2"/>
<name>A0A1H0H8G2_9HYPH</name>
<reference evidence="3" key="1">
    <citation type="submission" date="2016-10" db="EMBL/GenBank/DDBJ databases">
        <authorList>
            <person name="Varghese N."/>
            <person name="Submissions S."/>
        </authorList>
    </citation>
    <scope>NUCLEOTIDE SEQUENCE [LARGE SCALE GENOMIC DNA]</scope>
    <source>
        <strain evidence="3">BL47</strain>
    </source>
</reference>
<sequence>MTRAASPSPLCGGGYPAQQGGRGEPGFRKGRGLHGALSLFLHRRSPLPTLANARPPLPRRGGRGVPSRGDTPYASVDREAA</sequence>
<evidence type="ECO:0000256" key="1">
    <source>
        <dbReference type="SAM" id="MobiDB-lite"/>
    </source>
</evidence>
<feature type="region of interest" description="Disordered" evidence="1">
    <location>
        <begin position="1"/>
        <end position="30"/>
    </location>
</feature>
<evidence type="ECO:0000313" key="2">
    <source>
        <dbReference type="EMBL" id="SDO15459.1"/>
    </source>
</evidence>
<dbReference type="Proteomes" id="UP000198704">
    <property type="component" value="Unassembled WGS sequence"/>
</dbReference>
<feature type="compositionally biased region" description="Gly residues" evidence="1">
    <location>
        <begin position="11"/>
        <end position="24"/>
    </location>
</feature>
<proteinExistence type="predicted"/>
<evidence type="ECO:0000313" key="3">
    <source>
        <dbReference type="Proteomes" id="UP000198704"/>
    </source>
</evidence>
<accession>A0A1H0H8G2</accession>
<dbReference type="EMBL" id="FNHS01000015">
    <property type="protein sequence ID" value="SDO15459.1"/>
    <property type="molecule type" value="Genomic_DNA"/>
</dbReference>
<organism evidence="2 3">
    <name type="scientific">Methylobacterium phyllostachyos</name>
    <dbReference type="NCBI Taxonomy" id="582672"/>
    <lineage>
        <taxon>Bacteria</taxon>
        <taxon>Pseudomonadati</taxon>
        <taxon>Pseudomonadota</taxon>
        <taxon>Alphaproteobacteria</taxon>
        <taxon>Hyphomicrobiales</taxon>
        <taxon>Methylobacteriaceae</taxon>
        <taxon>Methylobacterium</taxon>
    </lineage>
</organism>
<feature type="region of interest" description="Disordered" evidence="1">
    <location>
        <begin position="47"/>
        <end position="81"/>
    </location>
</feature>
<dbReference type="STRING" id="582672.SAMN05216360_115142"/>
<keyword evidence="3" id="KW-1185">Reference proteome</keyword>